<feature type="transmembrane region" description="Helical" evidence="1">
    <location>
        <begin position="209"/>
        <end position="234"/>
    </location>
</feature>
<evidence type="ECO:0000256" key="1">
    <source>
        <dbReference type="SAM" id="Phobius"/>
    </source>
</evidence>
<dbReference type="EMBL" id="KZ678135">
    <property type="protein sequence ID" value="PSN67138.1"/>
    <property type="molecule type" value="Genomic_DNA"/>
</dbReference>
<evidence type="ECO:0000313" key="2">
    <source>
        <dbReference type="EMBL" id="PSN67138.1"/>
    </source>
</evidence>
<gene>
    <name evidence="2" type="ORF">BS50DRAFT_573884</name>
</gene>
<feature type="transmembrane region" description="Helical" evidence="1">
    <location>
        <begin position="87"/>
        <end position="110"/>
    </location>
</feature>
<dbReference type="AlphaFoldDB" id="A0A2T2NPY9"/>
<proteinExistence type="predicted"/>
<name>A0A2T2NPY9_CORCC</name>
<organism evidence="2 3">
    <name type="scientific">Corynespora cassiicola Philippines</name>
    <dbReference type="NCBI Taxonomy" id="1448308"/>
    <lineage>
        <taxon>Eukaryota</taxon>
        <taxon>Fungi</taxon>
        <taxon>Dikarya</taxon>
        <taxon>Ascomycota</taxon>
        <taxon>Pezizomycotina</taxon>
        <taxon>Dothideomycetes</taxon>
        <taxon>Pleosporomycetidae</taxon>
        <taxon>Pleosporales</taxon>
        <taxon>Corynesporascaceae</taxon>
        <taxon>Corynespora</taxon>
    </lineage>
</organism>
<protein>
    <submittedName>
        <fullName evidence="2">Uncharacterized protein</fullName>
    </submittedName>
</protein>
<keyword evidence="1" id="KW-1133">Transmembrane helix</keyword>
<keyword evidence="1" id="KW-0472">Membrane</keyword>
<keyword evidence="1" id="KW-0812">Transmembrane</keyword>
<feature type="transmembrane region" description="Helical" evidence="1">
    <location>
        <begin position="547"/>
        <end position="568"/>
    </location>
</feature>
<dbReference type="Proteomes" id="UP000240883">
    <property type="component" value="Unassembled WGS sequence"/>
</dbReference>
<accession>A0A2T2NPY9</accession>
<dbReference type="OrthoDB" id="4734538at2759"/>
<keyword evidence="3" id="KW-1185">Reference proteome</keyword>
<reference evidence="2 3" key="1">
    <citation type="journal article" date="2018" name="Front. Microbiol.">
        <title>Genome-Wide Analysis of Corynespora cassiicola Leaf Fall Disease Putative Effectors.</title>
        <authorList>
            <person name="Lopez D."/>
            <person name="Ribeiro S."/>
            <person name="Label P."/>
            <person name="Fumanal B."/>
            <person name="Venisse J.S."/>
            <person name="Kohler A."/>
            <person name="de Oliveira R.R."/>
            <person name="Labutti K."/>
            <person name="Lipzen A."/>
            <person name="Lail K."/>
            <person name="Bauer D."/>
            <person name="Ohm R.A."/>
            <person name="Barry K.W."/>
            <person name="Spatafora J."/>
            <person name="Grigoriev I.V."/>
            <person name="Martin F.M."/>
            <person name="Pujade-Renaud V."/>
        </authorList>
    </citation>
    <scope>NUCLEOTIDE SEQUENCE [LARGE SCALE GENOMIC DNA]</scope>
    <source>
        <strain evidence="2 3">Philippines</strain>
    </source>
</reference>
<sequence length="631" mass="69341">MGIYCSWPARATPVNSSSSDTLVLLLTITFRSSAMFGKLFSNTRLKSSPTSNFSFHPLSSLHQTATSYHEIDAQPRQGLLHFLRARITVLLALIGGLACVLSVVSFTSWLSQFTPKAQWPTWAIGRPQPSSADIYIENISTVQGFATALYSVGLLSLAYWAHAFSESALWPLLNKQHLSIEQIQTYLDASRGSIPASPFALFAARNLEYALVVIITFAISLVPLTGALFMGHAYSTHNETVAFKSQSEPGGGIGLPWRQTNPPGVLRDAPMVFYSSWSRNIAKEPMPEYREWFVNREKLSRRGDFSVNAVKIIQDIECRGLEVKPKMRNEKSDFTVDTEMHNRDKRHSAKVVVRDEHGLSVWAHNYTKYSDIKSTLTVIFAAINGYIDQGIETSEMPKNSHNSHISSVTCDISVEFIEDTMTVANGPASSGSKTTFKNETINSLSKINSKGNELALWVAAAPIVNGASAFGAQPIYICTEDGLFSRSTTITSGEMSQNCTVESIKEFIRISAGAFLLGEQLSWPKPAVNFTSYLFVNKLDSSRSTILLAPPLTIIGLGLLLALWNIGIHKSRALPRMRSAPVSEILESSQTTSITAAAVKALRRVTGEKSQLTGLKVQFVKDENSSWGLHS</sequence>
<evidence type="ECO:0000313" key="3">
    <source>
        <dbReference type="Proteomes" id="UP000240883"/>
    </source>
</evidence>
<feature type="transmembrane region" description="Helical" evidence="1">
    <location>
        <begin position="142"/>
        <end position="161"/>
    </location>
</feature>